<dbReference type="PANTHER" id="PTHR47488:SF7">
    <property type="entry name" value="HEAVY METAL TRANSPORT_DETOXIFICATION SUPERFAMILY PROTEIN"/>
    <property type="match status" value="1"/>
</dbReference>
<dbReference type="GO" id="GO:0046872">
    <property type="term" value="F:metal ion binding"/>
    <property type="evidence" value="ECO:0007669"/>
    <property type="project" value="InterPro"/>
</dbReference>
<keyword evidence="2" id="KW-1185">Reference proteome</keyword>
<evidence type="ECO:0000313" key="1">
    <source>
        <dbReference type="EMBL" id="KAJ7946437.1"/>
    </source>
</evidence>
<dbReference type="AlphaFoldDB" id="A0AAD7P8V8"/>
<dbReference type="GO" id="GO:1900150">
    <property type="term" value="P:regulation of defense response to fungus"/>
    <property type="evidence" value="ECO:0007669"/>
    <property type="project" value="InterPro"/>
</dbReference>
<organism evidence="1 2">
    <name type="scientific">Quillaja saponaria</name>
    <name type="common">Soap bark tree</name>
    <dbReference type="NCBI Taxonomy" id="32244"/>
    <lineage>
        <taxon>Eukaryota</taxon>
        <taxon>Viridiplantae</taxon>
        <taxon>Streptophyta</taxon>
        <taxon>Embryophyta</taxon>
        <taxon>Tracheophyta</taxon>
        <taxon>Spermatophyta</taxon>
        <taxon>Magnoliopsida</taxon>
        <taxon>eudicotyledons</taxon>
        <taxon>Gunneridae</taxon>
        <taxon>Pentapetalae</taxon>
        <taxon>rosids</taxon>
        <taxon>fabids</taxon>
        <taxon>Fabales</taxon>
        <taxon>Quillajaceae</taxon>
        <taxon>Quillaja</taxon>
    </lineage>
</organism>
<dbReference type="PANTHER" id="PTHR47488">
    <property type="entry name" value="HEAVY METAL TRANSPORT/DETOXIFICATION SUPERFAMILY PROTEIN"/>
    <property type="match status" value="1"/>
</dbReference>
<reference evidence="1" key="1">
    <citation type="journal article" date="2023" name="Science">
        <title>Elucidation of the pathway for biosynthesis of saponin adjuvants from the soapbark tree.</title>
        <authorList>
            <person name="Reed J."/>
            <person name="Orme A."/>
            <person name="El-Demerdash A."/>
            <person name="Owen C."/>
            <person name="Martin L.B.B."/>
            <person name="Misra R.C."/>
            <person name="Kikuchi S."/>
            <person name="Rejzek M."/>
            <person name="Martin A.C."/>
            <person name="Harkess A."/>
            <person name="Leebens-Mack J."/>
            <person name="Louveau T."/>
            <person name="Stephenson M.J."/>
            <person name="Osbourn A."/>
        </authorList>
    </citation>
    <scope>NUCLEOTIDE SEQUENCE</scope>
    <source>
        <strain evidence="1">S10</strain>
    </source>
</reference>
<accession>A0AAD7P8V8</accession>
<gene>
    <name evidence="1" type="ORF">O6P43_031371</name>
</gene>
<dbReference type="InterPro" id="IPR044169">
    <property type="entry name" value="PI21"/>
</dbReference>
<dbReference type="SUPFAM" id="SSF55008">
    <property type="entry name" value="HMA, heavy metal-associated domain"/>
    <property type="match status" value="1"/>
</dbReference>
<protein>
    <submittedName>
        <fullName evidence="1">Pollen-specific leucine-rich repeat extensin-like protein 2 isoform X1</fullName>
    </submittedName>
</protein>
<dbReference type="EMBL" id="JARAOO010000013">
    <property type="protein sequence ID" value="KAJ7946437.1"/>
    <property type="molecule type" value="Genomic_DNA"/>
</dbReference>
<name>A0AAD7P8V8_QUISA</name>
<proteinExistence type="predicted"/>
<dbReference type="KEGG" id="qsa:O6P43_031371"/>
<dbReference type="InterPro" id="IPR036163">
    <property type="entry name" value="HMA_dom_sf"/>
</dbReference>
<dbReference type="Proteomes" id="UP001163823">
    <property type="component" value="Chromosome 13"/>
</dbReference>
<comment type="caution">
    <text evidence="1">The sequence shown here is derived from an EMBL/GenBank/DDBJ whole genome shotgun (WGS) entry which is preliminary data.</text>
</comment>
<evidence type="ECO:0000313" key="2">
    <source>
        <dbReference type="Proteomes" id="UP001163823"/>
    </source>
</evidence>
<sequence length="165" mass="18445">MAEKVTIMKLNVVDLQCHKCYTKVKKVLCKFPQIRDQTYDEKKNVVMVGDRLQSGCVASHVMKVVKVGHVFKVMVGDHPHCQRSFLNRHLDALPPAYPVPIGVCCESCSEGREGGPCFQGYGRSPPCYEGHYGRPVYDSYGGTRPCHVSRCDYLSEENPSGCTIM</sequence>